<evidence type="ECO:0000256" key="1">
    <source>
        <dbReference type="SAM" id="MobiDB-lite"/>
    </source>
</evidence>
<feature type="domain" description="DUF6699" evidence="2">
    <location>
        <begin position="144"/>
        <end position="283"/>
    </location>
</feature>
<sequence length="341" mass="38133">MFKTKHHLGSPNALLNTPKIPHKALPDSPSSHISPRSFSRAEYRPSTLLNPSLSARSLAPRTSTPKPPTPMPLKSILKGKSSPPRDSYESDGEIMTAKKVSRNNIYTVPASLPPNAHLGPMKGPALKLHWQLLPYDPTRSKRFLHFDVAFSTRDIEFRQNSAYGVQRIPLSNADFDKPAADEKLVKMTINFQRGPFEWDIDVKRDEGIRVRDVFEAIYVAFNVPLTPHEKNLIPHHRRAAYEEAFKLRCKLAPGLPIVEQRQGWKRVDTLLHETLFRGVTQPKSGADWVLNLSGSAPGIVSLYSRTGSNIPATLVRLHRIVSPTLVRQLGSATPLNILSFS</sequence>
<feature type="region of interest" description="Disordered" evidence="1">
    <location>
        <begin position="1"/>
        <end position="91"/>
    </location>
</feature>
<organism evidence="3 4">
    <name type="scientific">Rhizopogon vesiculosus</name>
    <dbReference type="NCBI Taxonomy" id="180088"/>
    <lineage>
        <taxon>Eukaryota</taxon>
        <taxon>Fungi</taxon>
        <taxon>Dikarya</taxon>
        <taxon>Basidiomycota</taxon>
        <taxon>Agaricomycotina</taxon>
        <taxon>Agaricomycetes</taxon>
        <taxon>Agaricomycetidae</taxon>
        <taxon>Boletales</taxon>
        <taxon>Suillineae</taxon>
        <taxon>Rhizopogonaceae</taxon>
        <taxon>Rhizopogon</taxon>
    </lineage>
</organism>
<name>A0A1J8PMM1_9AGAM</name>
<gene>
    <name evidence="3" type="ORF">AZE42_07653</name>
</gene>
<comment type="caution">
    <text evidence="3">The sequence shown here is derived from an EMBL/GenBank/DDBJ whole genome shotgun (WGS) entry which is preliminary data.</text>
</comment>
<dbReference type="AlphaFoldDB" id="A0A1J8PMM1"/>
<reference evidence="3 4" key="1">
    <citation type="submission" date="2016-03" db="EMBL/GenBank/DDBJ databases">
        <title>Comparative genomics of the ectomycorrhizal sister species Rhizopogon vinicolor and Rhizopogon vesiculosus (Basidiomycota: Boletales) reveals a divergence of the mating type B locus.</title>
        <authorList>
            <person name="Mujic A.B."/>
            <person name="Kuo A."/>
            <person name="Tritt A."/>
            <person name="Lipzen A."/>
            <person name="Chen C."/>
            <person name="Johnson J."/>
            <person name="Sharma A."/>
            <person name="Barry K."/>
            <person name="Grigoriev I.V."/>
            <person name="Spatafora J.W."/>
        </authorList>
    </citation>
    <scope>NUCLEOTIDE SEQUENCE [LARGE SCALE GENOMIC DNA]</scope>
    <source>
        <strain evidence="3 4">AM-OR11-056</strain>
    </source>
</reference>
<evidence type="ECO:0000313" key="3">
    <source>
        <dbReference type="EMBL" id="OJA10366.1"/>
    </source>
</evidence>
<feature type="compositionally biased region" description="Low complexity" evidence="1">
    <location>
        <begin position="26"/>
        <end position="38"/>
    </location>
</feature>
<protein>
    <recommendedName>
        <fullName evidence="2">DUF6699 domain-containing protein</fullName>
    </recommendedName>
</protein>
<accession>A0A1J8PMM1</accession>
<feature type="compositionally biased region" description="Polar residues" evidence="1">
    <location>
        <begin position="47"/>
        <end position="64"/>
    </location>
</feature>
<evidence type="ECO:0000259" key="2">
    <source>
        <dbReference type="Pfam" id="PF20415"/>
    </source>
</evidence>
<dbReference type="EMBL" id="LVVM01005519">
    <property type="protein sequence ID" value="OJA10366.1"/>
    <property type="molecule type" value="Genomic_DNA"/>
</dbReference>
<dbReference type="OrthoDB" id="3241567at2759"/>
<evidence type="ECO:0000313" key="4">
    <source>
        <dbReference type="Proteomes" id="UP000183567"/>
    </source>
</evidence>
<proteinExistence type="predicted"/>
<keyword evidence="4" id="KW-1185">Reference proteome</keyword>
<dbReference type="Pfam" id="PF20415">
    <property type="entry name" value="DUF6699"/>
    <property type="match status" value="1"/>
</dbReference>
<dbReference type="Proteomes" id="UP000183567">
    <property type="component" value="Unassembled WGS sequence"/>
</dbReference>
<dbReference type="InterPro" id="IPR046522">
    <property type="entry name" value="DUF6699"/>
</dbReference>